<feature type="domain" description="GAF" evidence="1">
    <location>
        <begin position="23"/>
        <end position="166"/>
    </location>
</feature>
<gene>
    <name evidence="2" type="ORF">M0G41_08865</name>
</gene>
<accession>A0ABT0GGY8</accession>
<dbReference type="SUPFAM" id="SSF55781">
    <property type="entry name" value="GAF domain-like"/>
    <property type="match status" value="1"/>
</dbReference>
<sequence length="315" mass="34465">MSPPNDEFSRQRALDTYRIVDSLPEPAYDDIVQLASMICNVPVAMVSLIDRDRQWFKARLGTELRETAREVAFCDHAIRQPRLLMEVQDTADDPRFRENPLVTGETGVRFYAGMPLVTPGGEAIGTVCVLDQQPRELDEAQRASLAALARLTMNLLDGRHRERELERNALLATVAAAEVVPVDSPQAHTACSVVIFEVQDYAGAVHTRGERTLERALARLEQMIDAELGHARGDSVSRVSGGAEVIAVLHGDDCLPRIEAMRQAVAAFEQDSGLRVLCASADSDPAGESAPSVFLRADQALSRLKDQLADRAPSI</sequence>
<dbReference type="Proteomes" id="UP001431449">
    <property type="component" value="Unassembled WGS sequence"/>
</dbReference>
<dbReference type="InterPro" id="IPR003018">
    <property type="entry name" value="GAF"/>
</dbReference>
<proteinExistence type="predicted"/>
<dbReference type="EMBL" id="JALNMH010000006">
    <property type="protein sequence ID" value="MCK7593780.1"/>
    <property type="molecule type" value="Genomic_DNA"/>
</dbReference>
<dbReference type="PANTHER" id="PTHR43102">
    <property type="entry name" value="SLR1143 PROTEIN"/>
    <property type="match status" value="1"/>
</dbReference>
<evidence type="ECO:0000259" key="1">
    <source>
        <dbReference type="SMART" id="SM00065"/>
    </source>
</evidence>
<organism evidence="2 3">
    <name type="scientific">Pseudomarimonas salicorniae</name>
    <dbReference type="NCBI Taxonomy" id="2933270"/>
    <lineage>
        <taxon>Bacteria</taxon>
        <taxon>Pseudomonadati</taxon>
        <taxon>Pseudomonadota</taxon>
        <taxon>Gammaproteobacteria</taxon>
        <taxon>Lysobacterales</taxon>
        <taxon>Lysobacteraceae</taxon>
        <taxon>Pseudomarimonas</taxon>
    </lineage>
</organism>
<keyword evidence="3" id="KW-1185">Reference proteome</keyword>
<dbReference type="InterPro" id="IPR029016">
    <property type="entry name" value="GAF-like_dom_sf"/>
</dbReference>
<dbReference type="Pfam" id="PF01590">
    <property type="entry name" value="GAF"/>
    <property type="match status" value="1"/>
</dbReference>
<name>A0ABT0GGY8_9GAMM</name>
<dbReference type="PANTHER" id="PTHR43102:SF2">
    <property type="entry name" value="GAF DOMAIN-CONTAINING PROTEIN"/>
    <property type="match status" value="1"/>
</dbReference>
<evidence type="ECO:0000313" key="3">
    <source>
        <dbReference type="Proteomes" id="UP001431449"/>
    </source>
</evidence>
<reference evidence="2" key="1">
    <citation type="submission" date="2022-04" db="EMBL/GenBank/DDBJ databases">
        <title>Lysobacter sp. CAU 1642 isolated from sea sand.</title>
        <authorList>
            <person name="Kim W."/>
        </authorList>
    </citation>
    <scope>NUCLEOTIDE SEQUENCE</scope>
    <source>
        <strain evidence="2">CAU 1642</strain>
    </source>
</reference>
<dbReference type="SMART" id="SM00065">
    <property type="entry name" value="GAF"/>
    <property type="match status" value="1"/>
</dbReference>
<dbReference type="Gene3D" id="3.30.450.40">
    <property type="match status" value="1"/>
</dbReference>
<protein>
    <submittedName>
        <fullName evidence="2">GAF domain-containing protein</fullName>
    </submittedName>
</protein>
<dbReference type="RefSeq" id="WP_248208109.1">
    <property type="nucleotide sequence ID" value="NZ_JALNMH010000006.1"/>
</dbReference>
<evidence type="ECO:0000313" key="2">
    <source>
        <dbReference type="EMBL" id="MCK7593780.1"/>
    </source>
</evidence>
<comment type="caution">
    <text evidence="2">The sequence shown here is derived from an EMBL/GenBank/DDBJ whole genome shotgun (WGS) entry which is preliminary data.</text>
</comment>